<evidence type="ECO:0000313" key="2">
    <source>
        <dbReference type="EMBL" id="OAP55393.1"/>
    </source>
</evidence>
<evidence type="ECO:0000259" key="1">
    <source>
        <dbReference type="PROSITE" id="PS50181"/>
    </source>
</evidence>
<dbReference type="STRING" id="1367422.A0A178Z884"/>
<organism evidence="2 3">
    <name type="scientific">Fonsecaea erecta</name>
    <dbReference type="NCBI Taxonomy" id="1367422"/>
    <lineage>
        <taxon>Eukaryota</taxon>
        <taxon>Fungi</taxon>
        <taxon>Dikarya</taxon>
        <taxon>Ascomycota</taxon>
        <taxon>Pezizomycotina</taxon>
        <taxon>Eurotiomycetes</taxon>
        <taxon>Chaetothyriomycetidae</taxon>
        <taxon>Chaetothyriales</taxon>
        <taxon>Herpotrichiellaceae</taxon>
        <taxon>Fonsecaea</taxon>
    </lineage>
</organism>
<proteinExistence type="predicted"/>
<sequence length="383" mass="43400">MELVQLPNEVLSRILFFLDTPSPFDVGILQKPSWALIPFGSTSPTPAPSHCQHPLKNLALTCHFLRSLTLPVLFKHAVLHPHRLTDFLSFLERHSLARHVVSVAAALVLGHENHIYPPWWARLLNAVPVTRLSVLAPPEILAGLAGTCPWSSDAWAFDMEFQILQLDQTPEAALVTIDYDDLPDFLVARPWQNMVVNEGSSLLAYTTYEYFLRRTPSVLTALHWNDSAAGNALFANLQSFAFVAIFPFYNHVDEVFKCVRKMRQLRRLFVKLCPEPRSTVFRDEIERCDGALDVHDPWNECETSWLLIAQAVAFLTAEGQLRELQMDDIKIEGMRQTLEESIHSVLPPPPWRYEDSVNGIWRRRNDPAAAAGRLPLTILANTV</sequence>
<protein>
    <recommendedName>
        <fullName evidence="1">F-box domain-containing protein</fullName>
    </recommendedName>
</protein>
<keyword evidence="3" id="KW-1185">Reference proteome</keyword>
<reference evidence="2 3" key="1">
    <citation type="submission" date="2016-04" db="EMBL/GenBank/DDBJ databases">
        <title>Draft genome of Fonsecaea erecta CBS 125763.</title>
        <authorList>
            <person name="Weiss V.A."/>
            <person name="Vicente V.A."/>
            <person name="Raittz R.T."/>
            <person name="Moreno L.F."/>
            <person name="De Souza E.M."/>
            <person name="Pedrosa F.O."/>
            <person name="Steffens M.B."/>
            <person name="Faoro H."/>
            <person name="Tadra-Sfeir M.Z."/>
            <person name="Najafzadeh M.J."/>
            <person name="Felipe M.S."/>
            <person name="Teixeira M."/>
            <person name="Sun J."/>
            <person name="Xi L."/>
            <person name="Gomes R."/>
            <person name="De Azevedo C.M."/>
            <person name="Salgado C.G."/>
            <person name="Da Silva M.B."/>
            <person name="Nascimento M.F."/>
            <person name="Queiroz-Telles F."/>
            <person name="Attili D.S."/>
            <person name="Gorbushina A."/>
        </authorList>
    </citation>
    <scope>NUCLEOTIDE SEQUENCE [LARGE SCALE GENOMIC DNA]</scope>
    <source>
        <strain evidence="2 3">CBS 125763</strain>
    </source>
</reference>
<feature type="domain" description="F-box" evidence="1">
    <location>
        <begin position="1"/>
        <end position="26"/>
    </location>
</feature>
<dbReference type="InterPro" id="IPR001810">
    <property type="entry name" value="F-box_dom"/>
</dbReference>
<evidence type="ECO:0000313" key="3">
    <source>
        <dbReference type="Proteomes" id="UP000078343"/>
    </source>
</evidence>
<dbReference type="Proteomes" id="UP000078343">
    <property type="component" value="Unassembled WGS sequence"/>
</dbReference>
<dbReference type="PROSITE" id="PS50181">
    <property type="entry name" value="FBOX"/>
    <property type="match status" value="1"/>
</dbReference>
<accession>A0A178Z884</accession>
<comment type="caution">
    <text evidence="2">The sequence shown here is derived from an EMBL/GenBank/DDBJ whole genome shotgun (WGS) entry which is preliminary data.</text>
</comment>
<dbReference type="EMBL" id="LVYI01000011">
    <property type="protein sequence ID" value="OAP55393.1"/>
    <property type="molecule type" value="Genomic_DNA"/>
</dbReference>
<dbReference type="AlphaFoldDB" id="A0A178Z884"/>
<dbReference type="OrthoDB" id="5296720at2759"/>
<dbReference type="RefSeq" id="XP_018688760.1">
    <property type="nucleotide sequence ID" value="XM_018841872.1"/>
</dbReference>
<name>A0A178Z884_9EURO</name>
<dbReference type="GeneID" id="30014534"/>
<gene>
    <name evidence="2" type="ORF">AYL99_10366</name>
</gene>